<reference evidence="13" key="1">
    <citation type="submission" date="2022-08" db="EMBL/GenBank/DDBJ databases">
        <title>Novel sulfate-reducing endosymbionts in the free-living metamonad Anaeramoeba.</title>
        <authorList>
            <person name="Jerlstrom-Hultqvist J."/>
            <person name="Cepicka I."/>
            <person name="Gallot-Lavallee L."/>
            <person name="Salas-Leiva D."/>
            <person name="Curtis B.A."/>
            <person name="Zahonova K."/>
            <person name="Pipaliya S."/>
            <person name="Dacks J."/>
            <person name="Roger A.J."/>
        </authorList>
    </citation>
    <scope>NUCLEOTIDE SEQUENCE</scope>
    <source>
        <strain evidence="13">Schooner1</strain>
    </source>
</reference>
<protein>
    <submittedName>
        <fullName evidence="13">Microtubule-associated protein rp/eb family member</fullName>
    </submittedName>
</protein>
<name>A0ABQ8Z6N9_9EUKA</name>
<dbReference type="InterPro" id="IPR001715">
    <property type="entry name" value="CH_dom"/>
</dbReference>
<evidence type="ECO:0000256" key="10">
    <source>
        <dbReference type="SAM" id="MobiDB-lite"/>
    </source>
</evidence>
<dbReference type="EMBL" id="JAOAOG010000042">
    <property type="protein sequence ID" value="KAJ6252561.1"/>
    <property type="molecule type" value="Genomic_DNA"/>
</dbReference>
<keyword evidence="8" id="KW-0131">Cell cycle</keyword>
<comment type="caution">
    <text evidence="13">The sequence shown here is derived from an EMBL/GenBank/DDBJ whole genome shotgun (WGS) entry which is preliminary data.</text>
</comment>
<proteinExistence type="inferred from homology"/>
<evidence type="ECO:0000313" key="14">
    <source>
        <dbReference type="Proteomes" id="UP001150062"/>
    </source>
</evidence>
<feature type="compositionally biased region" description="Low complexity" evidence="10">
    <location>
        <begin position="149"/>
        <end position="176"/>
    </location>
</feature>
<evidence type="ECO:0000256" key="6">
    <source>
        <dbReference type="ARBA" id="ARBA00022776"/>
    </source>
</evidence>
<feature type="compositionally biased region" description="Basic residues" evidence="10">
    <location>
        <begin position="177"/>
        <end position="188"/>
    </location>
</feature>
<keyword evidence="4" id="KW-0132">Cell division</keyword>
<dbReference type="PANTHER" id="PTHR10623">
    <property type="entry name" value="MICROTUBULE-ASSOCIATED PROTEIN RP/EB FAMILY MEMBER"/>
    <property type="match status" value="1"/>
</dbReference>
<sequence length="431" mass="49917">MSIKIPKTIPSSKLKNSRQLIKWINKLVGVNYYKLEDCKNGVAYCRVMNKLFPSVLSLSKINQMPTQDFEINRNYKVLQTAFQKIGVRKPIEISQLVKGVHKSHLSFLQWFLVFYDLNISENISFKKETTSSNKTKKPIRKKKLKKMKSTNTKTKTTKNTNTSTNKNTNTSTNTKTKTNKKKKLRSKSRFGTIKKPISSSRVRKLNTQNSLPSLSSRNKTKKKIKLNINPKTKLLNPNPQKKKKAILKSSTNKKSALLKKRAKNLKPLNKKTKARPTRKDQQKSTSRLRPRSDSLADPRRNKRTRLNSKANSVELNKLKSQIEKLKKEIDDKKEQIEYKGKKIKNCQDAVVSLHKDVKYYYGKLLKIEKLCTSLKNQYPILDQVLDEIYSSDEENDNDEEIVENESNSDYDDEEEDSDDSVSDDSEVEYEK</sequence>
<feature type="compositionally biased region" description="Polar residues" evidence="10">
    <location>
        <begin position="197"/>
        <end position="217"/>
    </location>
</feature>
<comment type="similarity">
    <text evidence="2">Belongs to the MAPRE family.</text>
</comment>
<dbReference type="Pfam" id="PF00307">
    <property type="entry name" value="CH"/>
    <property type="match status" value="1"/>
</dbReference>
<feature type="compositionally biased region" description="Basic and acidic residues" evidence="10">
    <location>
        <begin position="290"/>
        <end position="299"/>
    </location>
</feature>
<dbReference type="PROSITE" id="PS51230">
    <property type="entry name" value="EB1_C"/>
    <property type="match status" value="1"/>
</dbReference>
<dbReference type="Gene3D" id="1.20.5.1430">
    <property type="match status" value="1"/>
</dbReference>
<evidence type="ECO:0000256" key="8">
    <source>
        <dbReference type="ARBA" id="ARBA00023306"/>
    </source>
</evidence>
<feature type="compositionally biased region" description="Basic residues" evidence="10">
    <location>
        <begin position="134"/>
        <end position="148"/>
    </location>
</feature>
<dbReference type="Proteomes" id="UP001150062">
    <property type="component" value="Unassembled WGS sequence"/>
</dbReference>
<dbReference type="InterPro" id="IPR036872">
    <property type="entry name" value="CH_dom_sf"/>
</dbReference>
<feature type="compositionally biased region" description="Low complexity" evidence="10">
    <location>
        <begin position="226"/>
        <end position="239"/>
    </location>
</feature>
<evidence type="ECO:0000259" key="12">
    <source>
        <dbReference type="PROSITE" id="PS51230"/>
    </source>
</evidence>
<evidence type="ECO:0000256" key="2">
    <source>
        <dbReference type="ARBA" id="ARBA00010729"/>
    </source>
</evidence>
<keyword evidence="7" id="KW-0206">Cytoskeleton</keyword>
<evidence type="ECO:0000313" key="13">
    <source>
        <dbReference type="EMBL" id="KAJ6252561.1"/>
    </source>
</evidence>
<feature type="region of interest" description="Disordered" evidence="10">
    <location>
        <begin position="389"/>
        <end position="431"/>
    </location>
</feature>
<dbReference type="Gene3D" id="1.10.418.10">
    <property type="entry name" value="Calponin-like domain"/>
    <property type="match status" value="1"/>
</dbReference>
<feature type="domain" description="Calponin-homology (CH)" evidence="11">
    <location>
        <begin position="14"/>
        <end position="116"/>
    </location>
</feature>
<evidence type="ECO:0000256" key="5">
    <source>
        <dbReference type="ARBA" id="ARBA00022701"/>
    </source>
</evidence>
<feature type="region of interest" description="Disordered" evidence="10">
    <location>
        <begin position="128"/>
        <end position="313"/>
    </location>
</feature>
<evidence type="ECO:0000256" key="3">
    <source>
        <dbReference type="ARBA" id="ARBA00022490"/>
    </source>
</evidence>
<dbReference type="InterPro" id="IPR004953">
    <property type="entry name" value="EB1_C"/>
</dbReference>
<keyword evidence="3" id="KW-0963">Cytoplasm</keyword>
<dbReference type="SUPFAM" id="SSF140612">
    <property type="entry name" value="EB1 dimerisation domain-like"/>
    <property type="match status" value="1"/>
</dbReference>
<dbReference type="InterPro" id="IPR027328">
    <property type="entry name" value="MAPRE"/>
</dbReference>
<dbReference type="InterPro" id="IPR036133">
    <property type="entry name" value="EB1_C_sf"/>
</dbReference>
<keyword evidence="5 9" id="KW-0493">Microtubule</keyword>
<dbReference type="SUPFAM" id="SSF47576">
    <property type="entry name" value="Calponin-homology domain, CH-domain"/>
    <property type="match status" value="1"/>
</dbReference>
<evidence type="ECO:0000259" key="11">
    <source>
        <dbReference type="PROSITE" id="PS50021"/>
    </source>
</evidence>
<keyword evidence="14" id="KW-1185">Reference proteome</keyword>
<gene>
    <name evidence="13" type="ORF">M0813_14088</name>
</gene>
<evidence type="ECO:0000256" key="1">
    <source>
        <dbReference type="ARBA" id="ARBA00004245"/>
    </source>
</evidence>
<accession>A0ABQ8Z6N9</accession>
<keyword evidence="6" id="KW-0498">Mitosis</keyword>
<feature type="compositionally biased region" description="Basic residues" evidence="10">
    <location>
        <begin position="256"/>
        <end position="276"/>
    </location>
</feature>
<dbReference type="PROSITE" id="PS50021">
    <property type="entry name" value="CH"/>
    <property type="match status" value="1"/>
</dbReference>
<evidence type="ECO:0000256" key="7">
    <source>
        <dbReference type="ARBA" id="ARBA00023212"/>
    </source>
</evidence>
<evidence type="ECO:0000256" key="4">
    <source>
        <dbReference type="ARBA" id="ARBA00022618"/>
    </source>
</evidence>
<evidence type="ECO:0000256" key="9">
    <source>
        <dbReference type="PROSITE-ProRule" id="PRU00576"/>
    </source>
</evidence>
<feature type="domain" description="EB1 C-terminal" evidence="12">
    <location>
        <begin position="328"/>
        <end position="397"/>
    </location>
</feature>
<comment type="subcellular location">
    <subcellularLocation>
        <location evidence="1">Cytoplasm</location>
        <location evidence="1">Cytoskeleton</location>
    </subcellularLocation>
</comment>
<organism evidence="13 14">
    <name type="scientific">Anaeramoeba flamelloides</name>
    <dbReference type="NCBI Taxonomy" id="1746091"/>
    <lineage>
        <taxon>Eukaryota</taxon>
        <taxon>Metamonada</taxon>
        <taxon>Anaeramoebidae</taxon>
        <taxon>Anaeramoeba</taxon>
    </lineage>
</organism>